<dbReference type="Proteomes" id="UP000664052">
    <property type="component" value="Unassembled WGS sequence"/>
</dbReference>
<dbReference type="PROSITE" id="PS51186">
    <property type="entry name" value="GNAT"/>
    <property type="match status" value="1"/>
</dbReference>
<dbReference type="InterPro" id="IPR000182">
    <property type="entry name" value="GNAT_dom"/>
</dbReference>
<accession>A0ABS3DPT2</accession>
<keyword evidence="4" id="KW-1185">Reference proteome</keyword>
<protein>
    <submittedName>
        <fullName evidence="3">GNAT family N-acetyltransferase</fullName>
    </submittedName>
</protein>
<keyword evidence="1" id="KW-0046">Antibiotic resistance</keyword>
<evidence type="ECO:0000259" key="2">
    <source>
        <dbReference type="PROSITE" id="PS51186"/>
    </source>
</evidence>
<dbReference type="EMBL" id="JAFIMU010000017">
    <property type="protein sequence ID" value="MBN8233343.1"/>
    <property type="molecule type" value="Genomic_DNA"/>
</dbReference>
<proteinExistence type="predicted"/>
<dbReference type="PANTHER" id="PTHR31438">
    <property type="entry name" value="LYSINE N-ACYLTRANSFERASE C17G9.06C-RELATED"/>
    <property type="match status" value="1"/>
</dbReference>
<organism evidence="3 4">
    <name type="scientific">Corallococcus macrosporus</name>
    <dbReference type="NCBI Taxonomy" id="35"/>
    <lineage>
        <taxon>Bacteria</taxon>
        <taxon>Pseudomonadati</taxon>
        <taxon>Myxococcota</taxon>
        <taxon>Myxococcia</taxon>
        <taxon>Myxococcales</taxon>
        <taxon>Cystobacterineae</taxon>
        <taxon>Myxococcaceae</taxon>
        <taxon>Corallococcus</taxon>
    </lineage>
</organism>
<evidence type="ECO:0000313" key="3">
    <source>
        <dbReference type="EMBL" id="MBN8233343.1"/>
    </source>
</evidence>
<evidence type="ECO:0000313" key="4">
    <source>
        <dbReference type="Proteomes" id="UP000664052"/>
    </source>
</evidence>
<evidence type="ECO:0000256" key="1">
    <source>
        <dbReference type="ARBA" id="ARBA00023251"/>
    </source>
</evidence>
<name>A0ABS3DPT2_9BACT</name>
<sequence length="116" mass="12679">MRASSSSASLQAYDVMRAEPAWWREERDPGARGIDQYLAHPEDLGRGLGTRLVAQFVAKLFLDPAVTKVQTDPSPDNARAIRAYAKAGFQPVRTLDTPDGPALLMVVRRPTVTAAM</sequence>
<comment type="caution">
    <text evidence="3">The sequence shown here is derived from an EMBL/GenBank/DDBJ whole genome shotgun (WGS) entry which is preliminary data.</text>
</comment>
<dbReference type="RefSeq" id="WP_207057871.1">
    <property type="nucleotide sequence ID" value="NZ_JAFIMU010000017.1"/>
</dbReference>
<dbReference type="InterPro" id="IPR016181">
    <property type="entry name" value="Acyl_CoA_acyltransferase"/>
</dbReference>
<dbReference type="SUPFAM" id="SSF55729">
    <property type="entry name" value="Acyl-CoA N-acyltransferases (Nat)"/>
    <property type="match status" value="1"/>
</dbReference>
<feature type="domain" description="N-acetyltransferase" evidence="2">
    <location>
        <begin position="1"/>
        <end position="110"/>
    </location>
</feature>
<dbReference type="PANTHER" id="PTHR31438:SF1">
    <property type="entry name" value="LYSINE N-ACYLTRANSFERASE C17G9.06C-RELATED"/>
    <property type="match status" value="1"/>
</dbReference>
<dbReference type="Pfam" id="PF13523">
    <property type="entry name" value="Acetyltransf_8"/>
    <property type="match status" value="1"/>
</dbReference>
<dbReference type="Gene3D" id="3.40.630.30">
    <property type="match status" value="1"/>
</dbReference>
<reference evidence="3 4" key="1">
    <citation type="submission" date="2021-02" db="EMBL/GenBank/DDBJ databases">
        <title>De Novo genome assembly of isolated myxobacteria.</title>
        <authorList>
            <person name="Stevens D.C."/>
        </authorList>
    </citation>
    <scope>NUCLEOTIDE SEQUENCE [LARGE SCALE GENOMIC DNA]</scope>
    <source>
        <strain evidence="3 4">ATCC 29039</strain>
    </source>
</reference>
<gene>
    <name evidence="3" type="ORF">JYK02_38085</name>
</gene>